<keyword evidence="4" id="KW-0540">Nuclease</keyword>
<dbReference type="Proteomes" id="UP000261540">
    <property type="component" value="Unplaced"/>
</dbReference>
<keyword evidence="7" id="KW-0539">Nucleus</keyword>
<evidence type="ECO:0000313" key="10">
    <source>
        <dbReference type="Proteomes" id="UP000261540"/>
    </source>
</evidence>
<dbReference type="GO" id="GO:0004518">
    <property type="term" value="F:nuclease activity"/>
    <property type="evidence" value="ECO:0007669"/>
    <property type="project" value="UniProtKB-KW"/>
</dbReference>
<evidence type="ECO:0000256" key="6">
    <source>
        <dbReference type="ARBA" id="ARBA00022801"/>
    </source>
</evidence>
<dbReference type="GO" id="GO:0016787">
    <property type="term" value="F:hydrolase activity"/>
    <property type="evidence" value="ECO:0007669"/>
    <property type="project" value="UniProtKB-KW"/>
</dbReference>
<dbReference type="GO" id="GO:0005634">
    <property type="term" value="C:nucleus"/>
    <property type="evidence" value="ECO:0007669"/>
    <property type="project" value="UniProtKB-SubCell"/>
</dbReference>
<evidence type="ECO:0000256" key="5">
    <source>
        <dbReference type="ARBA" id="ARBA00022723"/>
    </source>
</evidence>
<organism evidence="9 10">
    <name type="scientific">Paramormyrops kingsleyae</name>
    <dbReference type="NCBI Taxonomy" id="1676925"/>
    <lineage>
        <taxon>Eukaryota</taxon>
        <taxon>Metazoa</taxon>
        <taxon>Chordata</taxon>
        <taxon>Craniata</taxon>
        <taxon>Vertebrata</taxon>
        <taxon>Euteleostomi</taxon>
        <taxon>Actinopterygii</taxon>
        <taxon>Neopterygii</taxon>
        <taxon>Teleostei</taxon>
        <taxon>Osteoglossocephala</taxon>
        <taxon>Osteoglossomorpha</taxon>
        <taxon>Osteoglossiformes</taxon>
        <taxon>Mormyridae</taxon>
        <taxon>Paramormyrops</taxon>
    </lineage>
</organism>
<comment type="cofactor">
    <cofactor evidence="1">
        <name>a divalent metal cation</name>
        <dbReference type="ChEBI" id="CHEBI:60240"/>
    </cofactor>
</comment>
<evidence type="ECO:0000256" key="4">
    <source>
        <dbReference type="ARBA" id="ARBA00022722"/>
    </source>
</evidence>
<comment type="similarity">
    <text evidence="3">Belongs to the HARBI1 family.</text>
</comment>
<feature type="domain" description="DDE Tnp4" evidence="8">
    <location>
        <begin position="163"/>
        <end position="327"/>
    </location>
</feature>
<dbReference type="InterPro" id="IPR045249">
    <property type="entry name" value="HARBI1-like"/>
</dbReference>
<accession>A0A3B3RAL4</accession>
<evidence type="ECO:0000259" key="8">
    <source>
        <dbReference type="Pfam" id="PF13359"/>
    </source>
</evidence>
<dbReference type="InterPro" id="IPR027806">
    <property type="entry name" value="HARBI1_dom"/>
</dbReference>
<evidence type="ECO:0000256" key="2">
    <source>
        <dbReference type="ARBA" id="ARBA00004123"/>
    </source>
</evidence>
<name>A0A3B3RAL4_9TELE</name>
<keyword evidence="10" id="KW-1185">Reference proteome</keyword>
<evidence type="ECO:0000256" key="3">
    <source>
        <dbReference type="ARBA" id="ARBA00006958"/>
    </source>
</evidence>
<sequence>MTMFKRKALALALLAPRKKRLWVHDTLLSREQLGEFRLVKELRCHSDRFQVYFRLSMEQFDSLLSRVGPSITKMRTNYRESIPPTQRLAICLRYLATGDSYTTIASSYRVGISTVAEIVPDVSKAIWDSLVHEYLPVPTTSLWQEIALGFKERWNFPNCVAAMDGKHVVIQAPHNSGSQYFNYKGTYSIVLLAVVDARYLFRVVDVGAFGRSSDGGTLAASTFGEALREGRLDLPEDSPLPGADHLGPMPHVFVGDEAFPLRRNVLRPYPGRNLSQPKRIFNYRLSRARRVVENAFGILAAQWRIYHRVIGVCPVNVIVKATVALHNFQRWNYLPEAPISQEEKIPSLQPVRRVGANNSTQEAIAVREAFKSYFCSAAGGVPWQYTTV</sequence>
<keyword evidence="5" id="KW-0479">Metal-binding</keyword>
<proteinExistence type="inferred from homology"/>
<comment type="subcellular location">
    <subcellularLocation>
        <location evidence="2">Nucleus</location>
    </subcellularLocation>
</comment>
<keyword evidence="6" id="KW-0378">Hydrolase</keyword>
<dbReference type="AlphaFoldDB" id="A0A3B3RAL4"/>
<dbReference type="Pfam" id="PF13359">
    <property type="entry name" value="DDE_Tnp_4"/>
    <property type="match status" value="1"/>
</dbReference>
<dbReference type="PANTHER" id="PTHR22930:SF279">
    <property type="entry name" value="SIMILAR TO ENSANGP00000010363"/>
    <property type="match status" value="1"/>
</dbReference>
<dbReference type="GO" id="GO:0046872">
    <property type="term" value="F:metal ion binding"/>
    <property type="evidence" value="ECO:0007669"/>
    <property type="project" value="UniProtKB-KW"/>
</dbReference>
<protein>
    <recommendedName>
        <fullName evidence="8">DDE Tnp4 domain-containing protein</fullName>
    </recommendedName>
</protein>
<evidence type="ECO:0000256" key="7">
    <source>
        <dbReference type="ARBA" id="ARBA00023242"/>
    </source>
</evidence>
<dbReference type="PANTHER" id="PTHR22930">
    <property type="match status" value="1"/>
</dbReference>
<evidence type="ECO:0000256" key="1">
    <source>
        <dbReference type="ARBA" id="ARBA00001968"/>
    </source>
</evidence>
<reference evidence="9" key="2">
    <citation type="submission" date="2025-09" db="UniProtKB">
        <authorList>
            <consortium name="Ensembl"/>
        </authorList>
    </citation>
    <scope>IDENTIFICATION</scope>
</reference>
<dbReference type="Ensembl" id="ENSPKIT00000040200.1">
    <property type="protein sequence ID" value="ENSPKIP00000015727.1"/>
    <property type="gene ID" value="ENSPKIG00000002349.1"/>
</dbReference>
<dbReference type="GeneTree" id="ENSGT00940000164115"/>
<reference evidence="9" key="1">
    <citation type="submission" date="2025-08" db="UniProtKB">
        <authorList>
            <consortium name="Ensembl"/>
        </authorList>
    </citation>
    <scope>IDENTIFICATION</scope>
</reference>
<evidence type="ECO:0000313" key="9">
    <source>
        <dbReference type="Ensembl" id="ENSPKIP00000015727.1"/>
    </source>
</evidence>